<reference evidence="1 2" key="1">
    <citation type="submission" date="2016-01" db="EMBL/GenBank/DDBJ databases">
        <title>Draft Genome Sequences of Seven Thermophilic Sporeformers Isolated from Foods.</title>
        <authorList>
            <person name="Berendsen E.M."/>
            <person name="Wells-Bennik M.H."/>
            <person name="Krawcyk A.O."/>
            <person name="De Jong A."/>
            <person name="Holsappel S."/>
            <person name="Eijlander R.T."/>
            <person name="Kuipers O.P."/>
        </authorList>
    </citation>
    <scope>NUCLEOTIDE SEQUENCE [LARGE SCALE GENOMIC DNA]</scope>
    <source>
        <strain evidence="1 2">B4119</strain>
    </source>
</reference>
<dbReference type="AlphaFoldDB" id="A0A150M4R8"/>
<dbReference type="Proteomes" id="UP000075455">
    <property type="component" value="Unassembled WGS sequence"/>
</dbReference>
<protein>
    <submittedName>
        <fullName evidence="1">Uncharacterized protein</fullName>
    </submittedName>
</protein>
<organism evidence="1 2">
    <name type="scientific">Saccharococcus caldoxylosilyticus</name>
    <dbReference type="NCBI Taxonomy" id="81408"/>
    <lineage>
        <taxon>Bacteria</taxon>
        <taxon>Bacillati</taxon>
        <taxon>Bacillota</taxon>
        <taxon>Bacilli</taxon>
        <taxon>Bacillales</taxon>
        <taxon>Anoxybacillaceae</taxon>
        <taxon>Saccharococcus</taxon>
    </lineage>
</organism>
<dbReference type="STRING" id="81408.B4119_3929"/>
<dbReference type="EMBL" id="LQYS01000014">
    <property type="protein sequence ID" value="KYD19099.1"/>
    <property type="molecule type" value="Genomic_DNA"/>
</dbReference>
<dbReference type="PATRIC" id="fig|81408.3.peg.1450"/>
<comment type="caution">
    <text evidence="1">The sequence shown here is derived from an EMBL/GenBank/DDBJ whole genome shotgun (WGS) entry which is preliminary data.</text>
</comment>
<gene>
    <name evidence="1" type="ORF">B4119_3929</name>
</gene>
<proteinExistence type="predicted"/>
<sequence length="41" mass="4943">MERILLPAEEMKQTKNEWHRLASLPLKNPMLDARYYENALK</sequence>
<evidence type="ECO:0000313" key="1">
    <source>
        <dbReference type="EMBL" id="KYD19099.1"/>
    </source>
</evidence>
<accession>A0A150M4R8</accession>
<name>A0A150M4R8_9BACL</name>
<evidence type="ECO:0000313" key="2">
    <source>
        <dbReference type="Proteomes" id="UP000075455"/>
    </source>
</evidence>